<evidence type="ECO:0000256" key="5">
    <source>
        <dbReference type="ARBA" id="ARBA00022741"/>
    </source>
</evidence>
<feature type="active site" evidence="9">
    <location>
        <position position="49"/>
    </location>
</feature>
<evidence type="ECO:0000313" key="12">
    <source>
        <dbReference type="EMBL" id="PSR28800.1"/>
    </source>
</evidence>
<evidence type="ECO:0000313" key="13">
    <source>
        <dbReference type="Proteomes" id="UP000242705"/>
    </source>
</evidence>
<dbReference type="EC" id="2.7.1.148" evidence="2 9"/>
<evidence type="ECO:0000256" key="9">
    <source>
        <dbReference type="HAMAP-Rule" id="MF_00061"/>
    </source>
</evidence>
<dbReference type="Gene3D" id="3.30.230.10">
    <property type="match status" value="1"/>
</dbReference>
<dbReference type="HAMAP" id="MF_00061">
    <property type="entry name" value="IspE"/>
    <property type="match status" value="1"/>
</dbReference>
<gene>
    <name evidence="9 12" type="primary">ispE</name>
    <name evidence="12" type="ORF">C7B47_04030</name>
</gene>
<dbReference type="GO" id="GO:0016114">
    <property type="term" value="P:terpenoid biosynthetic process"/>
    <property type="evidence" value="ECO:0007669"/>
    <property type="project" value="UniProtKB-UniRule"/>
</dbReference>
<protein>
    <recommendedName>
        <fullName evidence="3 9">4-diphosphocytidyl-2-C-methyl-D-erythritol kinase</fullName>
        <shortName evidence="9">CMK</shortName>
        <ecNumber evidence="2 9">2.7.1.148</ecNumber>
    </recommendedName>
    <alternativeName>
        <fullName evidence="8 9">4-(cytidine-5'-diphospho)-2-C-methyl-D-erythritol kinase</fullName>
    </alternativeName>
</protein>
<dbReference type="SUPFAM" id="SSF55060">
    <property type="entry name" value="GHMP Kinase, C-terminal domain"/>
    <property type="match status" value="1"/>
</dbReference>
<dbReference type="EMBL" id="PXYX01000005">
    <property type="protein sequence ID" value="PSR28800.1"/>
    <property type="molecule type" value="Genomic_DNA"/>
</dbReference>
<evidence type="ECO:0000259" key="10">
    <source>
        <dbReference type="Pfam" id="PF00288"/>
    </source>
</evidence>
<dbReference type="AlphaFoldDB" id="A0A2T2X2S1"/>
<keyword evidence="6 9" id="KW-0418">Kinase</keyword>
<comment type="catalytic activity">
    <reaction evidence="9">
        <text>4-CDP-2-C-methyl-D-erythritol + ATP = 4-CDP-2-C-methyl-D-erythritol 2-phosphate + ADP + H(+)</text>
        <dbReference type="Rhea" id="RHEA:18437"/>
        <dbReference type="ChEBI" id="CHEBI:15378"/>
        <dbReference type="ChEBI" id="CHEBI:30616"/>
        <dbReference type="ChEBI" id="CHEBI:57823"/>
        <dbReference type="ChEBI" id="CHEBI:57919"/>
        <dbReference type="ChEBI" id="CHEBI:456216"/>
        <dbReference type="EC" id="2.7.1.148"/>
    </reaction>
</comment>
<evidence type="ECO:0000256" key="2">
    <source>
        <dbReference type="ARBA" id="ARBA00012052"/>
    </source>
</evidence>
<dbReference type="InterPro" id="IPR036554">
    <property type="entry name" value="GHMP_kinase_C_sf"/>
</dbReference>
<keyword evidence="9" id="KW-0414">Isoprene biosynthesis</keyword>
<evidence type="ECO:0000256" key="8">
    <source>
        <dbReference type="ARBA" id="ARBA00032554"/>
    </source>
</evidence>
<evidence type="ECO:0000256" key="4">
    <source>
        <dbReference type="ARBA" id="ARBA00022679"/>
    </source>
</evidence>
<dbReference type="Gene3D" id="3.30.70.890">
    <property type="entry name" value="GHMP kinase, C-terminal domain"/>
    <property type="match status" value="1"/>
</dbReference>
<evidence type="ECO:0000256" key="3">
    <source>
        <dbReference type="ARBA" id="ARBA00017473"/>
    </source>
</evidence>
<comment type="pathway">
    <text evidence="9">Isoprenoid biosynthesis; isopentenyl diphosphate biosynthesis via DXP pathway; isopentenyl diphosphate from 1-deoxy-D-xylulose 5-phosphate: step 3/6.</text>
</comment>
<comment type="caution">
    <text evidence="12">The sequence shown here is derived from an EMBL/GenBank/DDBJ whole genome shotgun (WGS) entry which is preliminary data.</text>
</comment>
<dbReference type="InterPro" id="IPR006204">
    <property type="entry name" value="GHMP_kinase_N_dom"/>
</dbReference>
<proteinExistence type="inferred from homology"/>
<organism evidence="12 13">
    <name type="scientific">Sulfobacillus thermosulfidooxidans</name>
    <dbReference type="NCBI Taxonomy" id="28034"/>
    <lineage>
        <taxon>Bacteria</taxon>
        <taxon>Bacillati</taxon>
        <taxon>Bacillota</taxon>
        <taxon>Clostridia</taxon>
        <taxon>Eubacteriales</taxon>
        <taxon>Clostridiales Family XVII. Incertae Sedis</taxon>
        <taxon>Sulfobacillus</taxon>
    </lineage>
</organism>
<dbReference type="InterPro" id="IPR014721">
    <property type="entry name" value="Ribsml_uS5_D2-typ_fold_subgr"/>
</dbReference>
<evidence type="ECO:0000256" key="6">
    <source>
        <dbReference type="ARBA" id="ARBA00022777"/>
    </source>
</evidence>
<evidence type="ECO:0000256" key="1">
    <source>
        <dbReference type="ARBA" id="ARBA00009684"/>
    </source>
</evidence>
<feature type="binding site" evidence="9">
    <location>
        <begin position="139"/>
        <end position="149"/>
    </location>
    <ligand>
        <name>ATP</name>
        <dbReference type="ChEBI" id="CHEBI:30616"/>
    </ligand>
</feature>
<dbReference type="SUPFAM" id="SSF54211">
    <property type="entry name" value="Ribosomal protein S5 domain 2-like"/>
    <property type="match status" value="1"/>
</dbReference>
<dbReference type="PANTHER" id="PTHR43527:SF2">
    <property type="entry name" value="4-DIPHOSPHOCYTIDYL-2-C-METHYL-D-ERYTHRITOL KINASE, CHLOROPLASTIC"/>
    <property type="match status" value="1"/>
</dbReference>
<feature type="domain" description="GHMP kinase N-terminal" evidence="10">
    <location>
        <begin position="111"/>
        <end position="184"/>
    </location>
</feature>
<dbReference type="UniPathway" id="UPA00056">
    <property type="reaction ID" value="UER00094"/>
</dbReference>
<reference evidence="12 13" key="1">
    <citation type="journal article" date="2014" name="BMC Genomics">
        <title>Comparison of environmental and isolate Sulfobacillus genomes reveals diverse carbon, sulfur, nitrogen, and hydrogen metabolisms.</title>
        <authorList>
            <person name="Justice N.B."/>
            <person name="Norman A."/>
            <person name="Brown C.T."/>
            <person name="Singh A."/>
            <person name="Thomas B.C."/>
            <person name="Banfield J.F."/>
        </authorList>
    </citation>
    <scope>NUCLEOTIDE SEQUENCE [LARGE SCALE GENOMIC DNA]</scope>
    <source>
        <strain evidence="12">AMDSBA5</strain>
    </source>
</reference>
<comment type="similarity">
    <text evidence="1 9">Belongs to the GHMP kinase family. IspE subfamily.</text>
</comment>
<dbReference type="Pfam" id="PF00288">
    <property type="entry name" value="GHMP_kinases_N"/>
    <property type="match status" value="1"/>
</dbReference>
<sequence>MPRTFHNVPKNGRFETSLAPWRFGVRYSQYSPGGILTQPDTWRLKAYAKINLGLWVEPRDARGYHPVRSLMQTIQFFDQIEIRRASAYHVDMLKGPGLPSALPVSLPVHDNLVTKAYRLVRSLDKAVPTVHIRVRKYIPMGAGLGGGSADAARILRWAGQFMSAPLPAKDAAVLGMDVPFLVQGGTAKASGYGEEVEYLPPLRDWYVLLVSPDFGLSTRRVYEAFDALNLAHRPGHTLEEIVEALRQGILPDNLFNALEPAAWTVNPALQSLKETLISLTSKPWFLTGSGSTYFTLLRDRDEALAVQHRLQKQPLAGLSHIEVAEFGAPGACENP</sequence>
<keyword evidence="4 9" id="KW-0808">Transferase</keyword>
<dbReference type="GO" id="GO:0005524">
    <property type="term" value="F:ATP binding"/>
    <property type="evidence" value="ECO:0007669"/>
    <property type="project" value="UniProtKB-UniRule"/>
</dbReference>
<feature type="active site" evidence="9">
    <location>
        <position position="177"/>
    </location>
</feature>
<dbReference type="PANTHER" id="PTHR43527">
    <property type="entry name" value="4-DIPHOSPHOCYTIDYL-2-C-METHYL-D-ERYTHRITOL KINASE, CHLOROPLASTIC"/>
    <property type="match status" value="1"/>
</dbReference>
<dbReference type="InterPro" id="IPR004424">
    <property type="entry name" value="IspE"/>
</dbReference>
<dbReference type="GO" id="GO:0050515">
    <property type="term" value="F:4-(cytidine 5'-diphospho)-2-C-methyl-D-erythritol kinase activity"/>
    <property type="evidence" value="ECO:0007669"/>
    <property type="project" value="UniProtKB-UniRule"/>
</dbReference>
<accession>A0A2T2X2S1</accession>
<dbReference type="Pfam" id="PF08544">
    <property type="entry name" value="GHMP_kinases_C"/>
    <property type="match status" value="1"/>
</dbReference>
<dbReference type="PIRSF" id="PIRSF010376">
    <property type="entry name" value="IspE"/>
    <property type="match status" value="1"/>
</dbReference>
<dbReference type="InterPro" id="IPR013750">
    <property type="entry name" value="GHMP_kinase_C_dom"/>
</dbReference>
<dbReference type="InterPro" id="IPR020568">
    <property type="entry name" value="Ribosomal_Su5_D2-typ_SF"/>
</dbReference>
<keyword evidence="7 9" id="KW-0067">ATP-binding</keyword>
<evidence type="ECO:0000259" key="11">
    <source>
        <dbReference type="Pfam" id="PF08544"/>
    </source>
</evidence>
<dbReference type="GO" id="GO:0019288">
    <property type="term" value="P:isopentenyl diphosphate biosynthetic process, methylerythritol 4-phosphate pathway"/>
    <property type="evidence" value="ECO:0007669"/>
    <property type="project" value="UniProtKB-UniRule"/>
</dbReference>
<keyword evidence="5 9" id="KW-0547">Nucleotide-binding</keyword>
<name>A0A2T2X2S1_SULTH</name>
<dbReference type="NCBIfam" id="TIGR00154">
    <property type="entry name" value="ispE"/>
    <property type="match status" value="1"/>
</dbReference>
<comment type="function">
    <text evidence="9">Catalyzes the phosphorylation of the position 2 hydroxy group of 4-diphosphocytidyl-2C-methyl-D-erythritol.</text>
</comment>
<feature type="domain" description="GHMP kinase C-terminal" evidence="11">
    <location>
        <begin position="252"/>
        <end position="313"/>
    </location>
</feature>
<dbReference type="Proteomes" id="UP000242705">
    <property type="component" value="Unassembled WGS sequence"/>
</dbReference>
<evidence type="ECO:0000256" key="7">
    <source>
        <dbReference type="ARBA" id="ARBA00022840"/>
    </source>
</evidence>